<dbReference type="EMBL" id="JYDW01001152">
    <property type="protein sequence ID" value="KRZ47216.1"/>
    <property type="molecule type" value="Genomic_DNA"/>
</dbReference>
<sequence length="31" mass="3550">MQYGVAALYTLQLRVTSVEYQCIEAANNVDW</sequence>
<comment type="caution">
    <text evidence="1">The sequence shown here is derived from an EMBL/GenBank/DDBJ whole genome shotgun (WGS) entry which is preliminary data.</text>
</comment>
<organism evidence="1 2">
    <name type="scientific">Trichinella nativa</name>
    <dbReference type="NCBI Taxonomy" id="6335"/>
    <lineage>
        <taxon>Eukaryota</taxon>
        <taxon>Metazoa</taxon>
        <taxon>Ecdysozoa</taxon>
        <taxon>Nematoda</taxon>
        <taxon>Enoplea</taxon>
        <taxon>Dorylaimia</taxon>
        <taxon>Trichinellida</taxon>
        <taxon>Trichinellidae</taxon>
        <taxon>Trichinella</taxon>
    </lineage>
</organism>
<name>A0A0V1KJ14_9BILA</name>
<gene>
    <name evidence="1" type="ORF">T02_7568</name>
</gene>
<protein>
    <submittedName>
        <fullName evidence="1">Uncharacterized protein</fullName>
    </submittedName>
</protein>
<accession>A0A0V1KJ14</accession>
<proteinExistence type="predicted"/>
<dbReference type="Proteomes" id="UP000054721">
    <property type="component" value="Unassembled WGS sequence"/>
</dbReference>
<evidence type="ECO:0000313" key="1">
    <source>
        <dbReference type="EMBL" id="KRZ47216.1"/>
    </source>
</evidence>
<reference evidence="1 2" key="1">
    <citation type="submission" date="2015-05" db="EMBL/GenBank/DDBJ databases">
        <title>Evolution of Trichinella species and genotypes.</title>
        <authorList>
            <person name="Korhonen P.K."/>
            <person name="Edoardo P."/>
            <person name="Giuseppe L.R."/>
            <person name="Gasser R.B."/>
        </authorList>
    </citation>
    <scope>NUCLEOTIDE SEQUENCE [LARGE SCALE GENOMIC DNA]</scope>
    <source>
        <strain evidence="1">ISS10</strain>
    </source>
</reference>
<keyword evidence="2" id="KW-1185">Reference proteome</keyword>
<dbReference type="AlphaFoldDB" id="A0A0V1KJ14"/>
<evidence type="ECO:0000313" key="2">
    <source>
        <dbReference type="Proteomes" id="UP000054721"/>
    </source>
</evidence>